<feature type="region of interest" description="Disordered" evidence="1">
    <location>
        <begin position="196"/>
        <end position="246"/>
    </location>
</feature>
<proteinExistence type="predicted"/>
<accession>A0A383WEJ9</accession>
<evidence type="ECO:0000256" key="1">
    <source>
        <dbReference type="SAM" id="MobiDB-lite"/>
    </source>
</evidence>
<sequence>MEQVPGQVMQAQMQAQVLEFRAQQLLRVKLQQALVALASKLEPSQNMGVLQVWRPKTAPQPVSWQEQQLYVDPELYLMGDACFAPFRLLSCQSRQFGHQGMPGRVLRSGCVQVVQNLRIIPDVLHPRSKLSEAVADEVGEVVYVPVFDTTRPHVGPVAVLEALLLARATDSMLVANFISVAGSALAALQLSLSNPLPQPVRRSRLEGRKPRPVHPDSSPDLQETAAAGTATPAAAEQQPAAVAGGASSSGTAAAAEQQYCCSPAPGSPTAACGLGVERQPSNVSSSSSAATTTFALMAAGSSCGGSGEASGAAAVACADCALDSTLSSRPHLGAAMLPPCLRGVQQQQQPQAGGACRKQQRWQLEQSEDEHEDADVAADCRPGKLQRTLSICRTKSVSAGLDQVLLDAAGAAVGVLQTANSC</sequence>
<protein>
    <submittedName>
        <fullName evidence="2">Uncharacterized protein</fullName>
    </submittedName>
</protein>
<keyword evidence="3" id="KW-1185">Reference proteome</keyword>
<reference evidence="2 3" key="1">
    <citation type="submission" date="2016-10" db="EMBL/GenBank/DDBJ databases">
        <authorList>
            <person name="Cai Z."/>
        </authorList>
    </citation>
    <scope>NUCLEOTIDE SEQUENCE [LARGE SCALE GENOMIC DNA]</scope>
</reference>
<dbReference type="Proteomes" id="UP000256970">
    <property type="component" value="Unassembled WGS sequence"/>
</dbReference>
<gene>
    <name evidence="2" type="ORF">BQ4739_LOCUS16400</name>
</gene>
<evidence type="ECO:0000313" key="3">
    <source>
        <dbReference type="Proteomes" id="UP000256970"/>
    </source>
</evidence>
<dbReference type="EMBL" id="FNXT01001248">
    <property type="protein sequence ID" value="SZX76035.1"/>
    <property type="molecule type" value="Genomic_DNA"/>
</dbReference>
<organism evidence="2 3">
    <name type="scientific">Tetradesmus obliquus</name>
    <name type="common">Green alga</name>
    <name type="synonym">Acutodesmus obliquus</name>
    <dbReference type="NCBI Taxonomy" id="3088"/>
    <lineage>
        <taxon>Eukaryota</taxon>
        <taxon>Viridiplantae</taxon>
        <taxon>Chlorophyta</taxon>
        <taxon>core chlorophytes</taxon>
        <taxon>Chlorophyceae</taxon>
        <taxon>CS clade</taxon>
        <taxon>Sphaeropleales</taxon>
        <taxon>Scenedesmaceae</taxon>
        <taxon>Tetradesmus</taxon>
    </lineage>
</organism>
<feature type="compositionally biased region" description="Low complexity" evidence="1">
    <location>
        <begin position="222"/>
        <end position="246"/>
    </location>
</feature>
<evidence type="ECO:0000313" key="2">
    <source>
        <dbReference type="EMBL" id="SZX76035.1"/>
    </source>
</evidence>
<dbReference type="AlphaFoldDB" id="A0A383WEJ9"/>
<name>A0A383WEJ9_TETOB</name>